<dbReference type="GO" id="GO:0018104">
    <property type="term" value="P:peptidoglycan-protein cross-linking"/>
    <property type="evidence" value="ECO:0007669"/>
    <property type="project" value="TreeGrafter"/>
</dbReference>
<feature type="compositionally biased region" description="Basic and acidic residues" evidence="10">
    <location>
        <begin position="34"/>
        <end position="51"/>
    </location>
</feature>
<reference evidence="12 13" key="1">
    <citation type="submission" date="2019-02" db="EMBL/GenBank/DDBJ databases">
        <title>Deep-cultivation of Planctomycetes and their phenomic and genomic characterization uncovers novel biology.</title>
        <authorList>
            <person name="Wiegand S."/>
            <person name="Jogler M."/>
            <person name="Boedeker C."/>
            <person name="Pinto D."/>
            <person name="Vollmers J."/>
            <person name="Rivas-Marin E."/>
            <person name="Kohn T."/>
            <person name="Peeters S.H."/>
            <person name="Heuer A."/>
            <person name="Rast P."/>
            <person name="Oberbeckmann S."/>
            <person name="Bunk B."/>
            <person name="Jeske O."/>
            <person name="Meyerdierks A."/>
            <person name="Storesund J.E."/>
            <person name="Kallscheuer N."/>
            <person name="Luecker S."/>
            <person name="Lage O.M."/>
            <person name="Pohl T."/>
            <person name="Merkel B.J."/>
            <person name="Hornburger P."/>
            <person name="Mueller R.-W."/>
            <person name="Bruemmer F."/>
            <person name="Labrenz M."/>
            <person name="Spormann A.M."/>
            <person name="Op den Camp H."/>
            <person name="Overmann J."/>
            <person name="Amann R."/>
            <person name="Jetten M.S.M."/>
            <person name="Mascher T."/>
            <person name="Medema M.H."/>
            <person name="Devos D.P."/>
            <person name="Kaster A.-K."/>
            <person name="Ovreas L."/>
            <person name="Rohde M."/>
            <person name="Galperin M.Y."/>
            <person name="Jogler C."/>
        </authorList>
    </citation>
    <scope>NUCLEOTIDE SEQUENCE [LARGE SCALE GENOMIC DNA]</scope>
    <source>
        <strain evidence="12 13">Poly30</strain>
    </source>
</reference>
<evidence type="ECO:0000313" key="12">
    <source>
        <dbReference type="EMBL" id="QDV06625.1"/>
    </source>
</evidence>
<accession>A0A518ERG1</accession>
<evidence type="ECO:0000256" key="8">
    <source>
        <dbReference type="ARBA" id="ARBA00023316"/>
    </source>
</evidence>
<evidence type="ECO:0000256" key="7">
    <source>
        <dbReference type="ARBA" id="ARBA00022984"/>
    </source>
</evidence>
<keyword evidence="6 9" id="KW-0133">Cell shape</keyword>
<proteinExistence type="inferred from homology"/>
<keyword evidence="8 9" id="KW-0961">Cell wall biogenesis/degradation</keyword>
<evidence type="ECO:0000256" key="3">
    <source>
        <dbReference type="ARBA" id="ARBA00022676"/>
    </source>
</evidence>
<comment type="similarity">
    <text evidence="2">Belongs to the YkuD family.</text>
</comment>
<dbReference type="InterPro" id="IPR005490">
    <property type="entry name" value="LD_TPept_cat_dom"/>
</dbReference>
<evidence type="ECO:0000256" key="10">
    <source>
        <dbReference type="SAM" id="MobiDB-lite"/>
    </source>
</evidence>
<dbReference type="GO" id="GO:0016757">
    <property type="term" value="F:glycosyltransferase activity"/>
    <property type="evidence" value="ECO:0007669"/>
    <property type="project" value="UniProtKB-KW"/>
</dbReference>
<evidence type="ECO:0000259" key="11">
    <source>
        <dbReference type="PROSITE" id="PS52029"/>
    </source>
</evidence>
<evidence type="ECO:0000256" key="6">
    <source>
        <dbReference type="ARBA" id="ARBA00022960"/>
    </source>
</evidence>
<dbReference type="Proteomes" id="UP000320390">
    <property type="component" value="Chromosome"/>
</dbReference>
<keyword evidence="13" id="KW-1185">Reference proteome</keyword>
<dbReference type="PANTHER" id="PTHR30582:SF24">
    <property type="entry name" value="L,D-TRANSPEPTIDASE ERFK_SRFK-RELATED"/>
    <property type="match status" value="1"/>
</dbReference>
<dbReference type="GO" id="GO:0005576">
    <property type="term" value="C:extracellular region"/>
    <property type="evidence" value="ECO:0007669"/>
    <property type="project" value="TreeGrafter"/>
</dbReference>
<evidence type="ECO:0000256" key="1">
    <source>
        <dbReference type="ARBA" id="ARBA00004752"/>
    </source>
</evidence>
<organism evidence="12 13">
    <name type="scientific">Saltatorellus ferox</name>
    <dbReference type="NCBI Taxonomy" id="2528018"/>
    <lineage>
        <taxon>Bacteria</taxon>
        <taxon>Pseudomonadati</taxon>
        <taxon>Planctomycetota</taxon>
        <taxon>Planctomycetia</taxon>
        <taxon>Planctomycetia incertae sedis</taxon>
        <taxon>Saltatorellus</taxon>
    </lineage>
</organism>
<dbReference type="Gene3D" id="2.40.440.10">
    <property type="entry name" value="L,D-transpeptidase catalytic domain-like"/>
    <property type="match status" value="1"/>
</dbReference>
<name>A0A518ERG1_9BACT</name>
<feature type="active site" description="Nucleophile" evidence="9">
    <location>
        <position position="485"/>
    </location>
</feature>
<evidence type="ECO:0000256" key="5">
    <source>
        <dbReference type="ARBA" id="ARBA00022801"/>
    </source>
</evidence>
<comment type="pathway">
    <text evidence="1 9">Cell wall biogenesis; peptidoglycan biosynthesis.</text>
</comment>
<sequence length="510" mass="55312">MAEGKRSVKGLAVLALGAILIWFGLSRNADAPEDTVHAADPSRVEEDRSDSSDSTDSRMVLQQRRDPSGRAEAREPRGDSRSAPPEEPAVRDAAEQDRSIAQEVVAPQDPVRATENQADPVAASPPDRRTGFAGGSQGEPLRQADDGRAGLMFSAGPDPERVATFLLNSWIAGDEGDLETFLKQGEGADLPDAKRQLVASFWQAISGYPDQAKEGLDRIRGAEGITTAQESLLSAALDLPGSRAVPRAASSGRPEPLAYAMRMMLLGDEAEELLRKREYGASAVAWSDLIQSEIHAPWAPNQKALVQWGEGLDRAQANHRFNVNGSWPSIEEKVQNGDSLTVLRKRVLQRRNDIVICTGLISQVNGVRGYVHPGDVMRIPTDRVNVIVDLEARVLLYRHGDEVVKLWAVGIGKPGNETPIGVYEIGHKIEKPAHTTNGLPYGDPDNELGSRWMGLRRPGQSSDTSYGIHGTTFPDSVGGAVSLGCVRMRNEQVDELFEILPRGAEVVIQQ</sequence>
<dbReference type="GO" id="GO:0008360">
    <property type="term" value="P:regulation of cell shape"/>
    <property type="evidence" value="ECO:0007669"/>
    <property type="project" value="UniProtKB-UniRule"/>
</dbReference>
<dbReference type="SUPFAM" id="SSF141523">
    <property type="entry name" value="L,D-transpeptidase catalytic domain-like"/>
    <property type="match status" value="1"/>
</dbReference>
<gene>
    <name evidence="12" type="primary">ykuD</name>
    <name evidence="12" type="ORF">Poly30_21350</name>
</gene>
<dbReference type="GO" id="GO:0071555">
    <property type="term" value="P:cell wall organization"/>
    <property type="evidence" value="ECO:0007669"/>
    <property type="project" value="UniProtKB-UniRule"/>
</dbReference>
<feature type="region of interest" description="Disordered" evidence="10">
    <location>
        <begin position="30"/>
        <end position="144"/>
    </location>
</feature>
<dbReference type="GO" id="GO:0071972">
    <property type="term" value="F:peptidoglycan L,D-transpeptidase activity"/>
    <property type="evidence" value="ECO:0007669"/>
    <property type="project" value="TreeGrafter"/>
</dbReference>
<dbReference type="InterPro" id="IPR050979">
    <property type="entry name" value="LD-transpeptidase"/>
</dbReference>
<dbReference type="Pfam" id="PF03734">
    <property type="entry name" value="YkuD"/>
    <property type="match status" value="1"/>
</dbReference>
<dbReference type="CDD" id="cd16913">
    <property type="entry name" value="YkuD_like"/>
    <property type="match status" value="1"/>
</dbReference>
<keyword evidence="3" id="KW-0328">Glycosyltransferase</keyword>
<evidence type="ECO:0000256" key="4">
    <source>
        <dbReference type="ARBA" id="ARBA00022679"/>
    </source>
</evidence>
<protein>
    <submittedName>
        <fullName evidence="12">L,D-transpeptidase YkuD</fullName>
        <ecNumber evidence="12">2.-.-.-</ecNumber>
    </submittedName>
</protein>
<feature type="compositionally biased region" description="Basic and acidic residues" evidence="10">
    <location>
        <begin position="63"/>
        <end position="80"/>
    </location>
</feature>
<feature type="active site" description="Proton donor/acceptor" evidence="9">
    <location>
        <position position="469"/>
    </location>
</feature>
<dbReference type="InterPro" id="IPR038063">
    <property type="entry name" value="Transpep_catalytic_dom"/>
</dbReference>
<keyword evidence="7 9" id="KW-0573">Peptidoglycan synthesis</keyword>
<evidence type="ECO:0000256" key="2">
    <source>
        <dbReference type="ARBA" id="ARBA00005992"/>
    </source>
</evidence>
<dbReference type="PANTHER" id="PTHR30582">
    <property type="entry name" value="L,D-TRANSPEPTIDASE"/>
    <property type="match status" value="1"/>
</dbReference>
<dbReference type="EMBL" id="CP036434">
    <property type="protein sequence ID" value="QDV06625.1"/>
    <property type="molecule type" value="Genomic_DNA"/>
</dbReference>
<dbReference type="UniPathway" id="UPA00219"/>
<dbReference type="PROSITE" id="PS52029">
    <property type="entry name" value="LD_TPASE"/>
    <property type="match status" value="1"/>
</dbReference>
<feature type="compositionally biased region" description="Basic and acidic residues" evidence="10">
    <location>
        <begin position="88"/>
        <end position="100"/>
    </location>
</feature>
<dbReference type="EC" id="2.-.-.-" evidence="12"/>
<feature type="domain" description="L,D-TPase catalytic" evidence="11">
    <location>
        <begin position="384"/>
        <end position="509"/>
    </location>
</feature>
<keyword evidence="4 12" id="KW-0808">Transferase</keyword>
<keyword evidence="5" id="KW-0378">Hydrolase</keyword>
<evidence type="ECO:0000256" key="9">
    <source>
        <dbReference type="PROSITE-ProRule" id="PRU01373"/>
    </source>
</evidence>
<evidence type="ECO:0000313" key="13">
    <source>
        <dbReference type="Proteomes" id="UP000320390"/>
    </source>
</evidence>
<dbReference type="AlphaFoldDB" id="A0A518ERG1"/>